<dbReference type="Gene3D" id="3.30.160.390">
    <property type="entry name" value="Integrase, DNA-binding domain"/>
    <property type="match status" value="1"/>
</dbReference>
<gene>
    <name evidence="8" type="ORF">CH338_01520</name>
</gene>
<dbReference type="Proteomes" id="UP000248863">
    <property type="component" value="Unassembled WGS sequence"/>
</dbReference>
<evidence type="ECO:0000256" key="5">
    <source>
        <dbReference type="PROSITE-ProRule" id="PRU01248"/>
    </source>
</evidence>
<sequence>MSLTDAAIRAAKPRDKPFKLSDGGGLYLVVSPSGGKLWRLKYRYLGREKLLSFGPYPLLQLAEARRRRDDAKRLLLDGTDPSIQKKQDRLAAEAATRNTFGIVAEEYIANKEANEAASMTVKKLRWLLQDLAAPLANRPIADIKPAEILDVLRRVEKSGRRESARRLRGAIGSVFRLAIVTLRAEADPTLPLKGALQPPKVQHRPAIVDEKHLGALMKSIDEYDGWPTLTAALKFTALTCARPGEVRGTRREEIDFEKARWRIPGERMKMRRPHDVPLSRQAIAVLRDIWPLSDHGELVFPSIRSNRRPLSENAMNSALRRMGYEKDEMTAHGFRSSASTILNARGFDPDVIEAALGHQDENVIRRIYNRATYWPERVKLMQAWADLLDDLRSNDNILNSTARSI</sequence>
<dbReference type="GO" id="GO:0006310">
    <property type="term" value="P:DNA recombination"/>
    <property type="evidence" value="ECO:0007669"/>
    <property type="project" value="UniProtKB-KW"/>
</dbReference>
<dbReference type="PANTHER" id="PTHR30629:SF2">
    <property type="entry name" value="PROPHAGE INTEGRASE INTS-RELATED"/>
    <property type="match status" value="1"/>
</dbReference>
<dbReference type="InterPro" id="IPR050808">
    <property type="entry name" value="Phage_Integrase"/>
</dbReference>
<accession>A0A327KST3</accession>
<feature type="domain" description="Tyr recombinase" evidence="6">
    <location>
        <begin position="203"/>
        <end position="381"/>
    </location>
</feature>
<dbReference type="Pfam" id="PF00589">
    <property type="entry name" value="Phage_integrase"/>
    <property type="match status" value="1"/>
</dbReference>
<evidence type="ECO:0000256" key="1">
    <source>
        <dbReference type="ARBA" id="ARBA00008857"/>
    </source>
</evidence>
<dbReference type="InterPro" id="IPR013762">
    <property type="entry name" value="Integrase-like_cat_sf"/>
</dbReference>
<dbReference type="AlphaFoldDB" id="A0A327KST3"/>
<evidence type="ECO:0000256" key="4">
    <source>
        <dbReference type="ARBA" id="ARBA00023172"/>
    </source>
</evidence>
<evidence type="ECO:0000259" key="7">
    <source>
        <dbReference type="PROSITE" id="PS51900"/>
    </source>
</evidence>
<dbReference type="RefSeq" id="WP_111355275.1">
    <property type="nucleotide sequence ID" value="NZ_NHSK01000213.1"/>
</dbReference>
<dbReference type="SUPFAM" id="SSF56349">
    <property type="entry name" value="DNA breaking-rejoining enzymes"/>
    <property type="match status" value="1"/>
</dbReference>
<comment type="similarity">
    <text evidence="1">Belongs to the 'phage' integrase family.</text>
</comment>
<dbReference type="OrthoDB" id="9795573at2"/>
<dbReference type="CDD" id="cd00801">
    <property type="entry name" value="INT_P4_C"/>
    <property type="match status" value="1"/>
</dbReference>
<dbReference type="Gene3D" id="1.10.150.130">
    <property type="match status" value="1"/>
</dbReference>
<keyword evidence="2" id="KW-0229">DNA integration</keyword>
<comment type="caution">
    <text evidence="8">The sequence shown here is derived from an EMBL/GenBank/DDBJ whole genome shotgun (WGS) entry which is preliminary data.</text>
</comment>
<dbReference type="InterPro" id="IPR025166">
    <property type="entry name" value="Integrase_DNA_bind_dom"/>
</dbReference>
<protein>
    <submittedName>
        <fullName evidence="8">Integrase</fullName>
    </submittedName>
</protein>
<evidence type="ECO:0000313" key="8">
    <source>
        <dbReference type="EMBL" id="RAI41899.1"/>
    </source>
</evidence>
<organism evidence="8 9">
    <name type="scientific">Rhodoplanes elegans</name>
    <dbReference type="NCBI Taxonomy" id="29408"/>
    <lineage>
        <taxon>Bacteria</taxon>
        <taxon>Pseudomonadati</taxon>
        <taxon>Pseudomonadota</taxon>
        <taxon>Alphaproteobacteria</taxon>
        <taxon>Hyphomicrobiales</taxon>
        <taxon>Nitrobacteraceae</taxon>
        <taxon>Rhodoplanes</taxon>
    </lineage>
</organism>
<feature type="domain" description="Core-binding (CB)" evidence="7">
    <location>
        <begin position="98"/>
        <end position="179"/>
    </location>
</feature>
<dbReference type="EMBL" id="NPEU01000007">
    <property type="protein sequence ID" value="RAI41899.1"/>
    <property type="molecule type" value="Genomic_DNA"/>
</dbReference>
<dbReference type="GO" id="GO:0015074">
    <property type="term" value="P:DNA integration"/>
    <property type="evidence" value="ECO:0007669"/>
    <property type="project" value="UniProtKB-KW"/>
</dbReference>
<evidence type="ECO:0000256" key="3">
    <source>
        <dbReference type="ARBA" id="ARBA00023125"/>
    </source>
</evidence>
<dbReference type="PANTHER" id="PTHR30629">
    <property type="entry name" value="PROPHAGE INTEGRASE"/>
    <property type="match status" value="1"/>
</dbReference>
<dbReference type="PROSITE" id="PS51898">
    <property type="entry name" value="TYR_RECOMBINASE"/>
    <property type="match status" value="1"/>
</dbReference>
<evidence type="ECO:0000259" key="6">
    <source>
        <dbReference type="PROSITE" id="PS51898"/>
    </source>
</evidence>
<name>A0A327KST3_9BRAD</name>
<evidence type="ECO:0000256" key="2">
    <source>
        <dbReference type="ARBA" id="ARBA00022908"/>
    </source>
</evidence>
<dbReference type="Pfam" id="PF13356">
    <property type="entry name" value="Arm-DNA-bind_3"/>
    <property type="match status" value="1"/>
</dbReference>
<keyword evidence="3 5" id="KW-0238">DNA-binding</keyword>
<reference evidence="8 9" key="1">
    <citation type="submission" date="2017-07" db="EMBL/GenBank/DDBJ databases">
        <title>Draft Genome Sequences of Select Purple Nonsulfur Bacteria.</title>
        <authorList>
            <person name="Lasarre B."/>
            <person name="Mckinlay J.B."/>
        </authorList>
    </citation>
    <scope>NUCLEOTIDE SEQUENCE [LARGE SCALE GENOMIC DNA]</scope>
    <source>
        <strain evidence="8 9">DSM 11907</strain>
    </source>
</reference>
<dbReference type="InterPro" id="IPR010998">
    <property type="entry name" value="Integrase_recombinase_N"/>
</dbReference>
<dbReference type="GO" id="GO:0003677">
    <property type="term" value="F:DNA binding"/>
    <property type="evidence" value="ECO:0007669"/>
    <property type="project" value="UniProtKB-UniRule"/>
</dbReference>
<dbReference type="Gene3D" id="1.10.443.10">
    <property type="entry name" value="Intergrase catalytic core"/>
    <property type="match status" value="1"/>
</dbReference>
<dbReference type="InterPro" id="IPR038488">
    <property type="entry name" value="Integrase_DNA-bd_sf"/>
</dbReference>
<dbReference type="PROSITE" id="PS51900">
    <property type="entry name" value="CB"/>
    <property type="match status" value="1"/>
</dbReference>
<dbReference type="Pfam" id="PF22022">
    <property type="entry name" value="Phage_int_M"/>
    <property type="match status" value="1"/>
</dbReference>
<dbReference type="InterPro" id="IPR053876">
    <property type="entry name" value="Phage_int_M"/>
</dbReference>
<keyword evidence="9" id="KW-1185">Reference proteome</keyword>
<keyword evidence="4" id="KW-0233">DNA recombination</keyword>
<dbReference type="InterPro" id="IPR011010">
    <property type="entry name" value="DNA_brk_join_enz"/>
</dbReference>
<evidence type="ECO:0000313" key="9">
    <source>
        <dbReference type="Proteomes" id="UP000248863"/>
    </source>
</evidence>
<dbReference type="InterPro" id="IPR044068">
    <property type="entry name" value="CB"/>
</dbReference>
<dbReference type="InterPro" id="IPR002104">
    <property type="entry name" value="Integrase_catalytic"/>
</dbReference>
<proteinExistence type="inferred from homology"/>